<name>A0ACB9BYW8_9ASTR</name>
<gene>
    <name evidence="1" type="ORF">L1987_67007</name>
</gene>
<dbReference type="Proteomes" id="UP001056120">
    <property type="component" value="Linkage Group LG22"/>
</dbReference>
<reference evidence="2" key="1">
    <citation type="journal article" date="2022" name="Mol. Ecol. Resour.">
        <title>The genomes of chicory, endive, great burdock and yacon provide insights into Asteraceae palaeo-polyploidization history and plant inulin production.</title>
        <authorList>
            <person name="Fan W."/>
            <person name="Wang S."/>
            <person name="Wang H."/>
            <person name="Wang A."/>
            <person name="Jiang F."/>
            <person name="Liu H."/>
            <person name="Zhao H."/>
            <person name="Xu D."/>
            <person name="Zhang Y."/>
        </authorList>
    </citation>
    <scope>NUCLEOTIDE SEQUENCE [LARGE SCALE GENOMIC DNA]</scope>
    <source>
        <strain evidence="2">cv. Yunnan</strain>
    </source>
</reference>
<protein>
    <submittedName>
        <fullName evidence="1">Uncharacterized protein</fullName>
    </submittedName>
</protein>
<proteinExistence type="predicted"/>
<evidence type="ECO:0000313" key="1">
    <source>
        <dbReference type="EMBL" id="KAI3727196.1"/>
    </source>
</evidence>
<dbReference type="EMBL" id="CM042039">
    <property type="protein sequence ID" value="KAI3727196.1"/>
    <property type="molecule type" value="Genomic_DNA"/>
</dbReference>
<reference evidence="1 2" key="2">
    <citation type="journal article" date="2022" name="Mol. Ecol. Resour.">
        <title>The genomes of chicory, endive, great burdock and yacon provide insights into Asteraceae paleo-polyploidization history and plant inulin production.</title>
        <authorList>
            <person name="Fan W."/>
            <person name="Wang S."/>
            <person name="Wang H."/>
            <person name="Wang A."/>
            <person name="Jiang F."/>
            <person name="Liu H."/>
            <person name="Zhao H."/>
            <person name="Xu D."/>
            <person name="Zhang Y."/>
        </authorList>
    </citation>
    <scope>NUCLEOTIDE SEQUENCE [LARGE SCALE GENOMIC DNA]</scope>
    <source>
        <strain evidence="2">cv. Yunnan</strain>
        <tissue evidence="1">Leaves</tissue>
    </source>
</reference>
<keyword evidence="2" id="KW-1185">Reference proteome</keyword>
<comment type="caution">
    <text evidence="1">The sequence shown here is derived from an EMBL/GenBank/DDBJ whole genome shotgun (WGS) entry which is preliminary data.</text>
</comment>
<accession>A0ACB9BYW8</accession>
<sequence>MTSEQGSFDAHATATADQSRQFHTDAQQPAQNAGVIEQTENSVKTMAHGAGVMAGGAASGVMGIAQGAAMGAANLAEGASGAVKSTFGSNQQGS</sequence>
<organism evidence="1 2">
    <name type="scientific">Smallanthus sonchifolius</name>
    <dbReference type="NCBI Taxonomy" id="185202"/>
    <lineage>
        <taxon>Eukaryota</taxon>
        <taxon>Viridiplantae</taxon>
        <taxon>Streptophyta</taxon>
        <taxon>Embryophyta</taxon>
        <taxon>Tracheophyta</taxon>
        <taxon>Spermatophyta</taxon>
        <taxon>Magnoliopsida</taxon>
        <taxon>eudicotyledons</taxon>
        <taxon>Gunneridae</taxon>
        <taxon>Pentapetalae</taxon>
        <taxon>asterids</taxon>
        <taxon>campanulids</taxon>
        <taxon>Asterales</taxon>
        <taxon>Asteraceae</taxon>
        <taxon>Asteroideae</taxon>
        <taxon>Heliantheae alliance</taxon>
        <taxon>Millerieae</taxon>
        <taxon>Smallanthus</taxon>
    </lineage>
</organism>
<evidence type="ECO:0000313" key="2">
    <source>
        <dbReference type="Proteomes" id="UP001056120"/>
    </source>
</evidence>